<accession>A0A927F6K1</accession>
<comment type="caution">
    <text evidence="1">The sequence shown here is derived from an EMBL/GenBank/DDBJ whole genome shotgun (WGS) entry which is preliminary data.</text>
</comment>
<keyword evidence="2" id="KW-1185">Reference proteome</keyword>
<evidence type="ECO:0000313" key="2">
    <source>
        <dbReference type="Proteomes" id="UP000622317"/>
    </source>
</evidence>
<reference evidence="1" key="1">
    <citation type="submission" date="2020-09" db="EMBL/GenBank/DDBJ databases">
        <title>Pelagicoccus enzymogenes sp. nov. with an EPS production, isolated from marine sediment.</title>
        <authorList>
            <person name="Feng X."/>
        </authorList>
    </citation>
    <scope>NUCLEOTIDE SEQUENCE</scope>
    <source>
        <strain evidence="1">NFK12</strain>
    </source>
</reference>
<gene>
    <name evidence="1" type="ORF">IEN85_04750</name>
</gene>
<dbReference type="AlphaFoldDB" id="A0A927F6K1"/>
<dbReference type="RefSeq" id="WP_191615917.1">
    <property type="nucleotide sequence ID" value="NZ_JACYFG010000006.1"/>
</dbReference>
<protein>
    <submittedName>
        <fullName evidence="1">Uncharacterized protein</fullName>
    </submittedName>
</protein>
<proteinExistence type="predicted"/>
<name>A0A927F6K1_9BACT</name>
<sequence>MDQRRLKWAPILLLLGVALTQFYFSRTGELSVWKGGGFGMFSSYDDPGNRLLRVTLVTESGERFPAAVSLPRGQDAKLRTMPSRQRLRRVMEQFSTAEWLPIDHDLSRDEELVQRSFSAIYKNVSSGLSAKMAKELGVEMIEVELNRVRFDRSRGTLKLVPVIEETIKWQGQ</sequence>
<organism evidence="1 2">
    <name type="scientific">Pelagicoccus enzymogenes</name>
    <dbReference type="NCBI Taxonomy" id="2773457"/>
    <lineage>
        <taxon>Bacteria</taxon>
        <taxon>Pseudomonadati</taxon>
        <taxon>Verrucomicrobiota</taxon>
        <taxon>Opitutia</taxon>
        <taxon>Puniceicoccales</taxon>
        <taxon>Pelagicoccaceae</taxon>
        <taxon>Pelagicoccus</taxon>
    </lineage>
</organism>
<evidence type="ECO:0000313" key="1">
    <source>
        <dbReference type="EMBL" id="MBD5778789.1"/>
    </source>
</evidence>
<dbReference type="Proteomes" id="UP000622317">
    <property type="component" value="Unassembled WGS sequence"/>
</dbReference>
<dbReference type="EMBL" id="JACYFG010000006">
    <property type="protein sequence ID" value="MBD5778789.1"/>
    <property type="molecule type" value="Genomic_DNA"/>
</dbReference>